<keyword evidence="3" id="KW-1185">Reference proteome</keyword>
<protein>
    <submittedName>
        <fullName evidence="2">DUF3847 domain-containing protein</fullName>
    </submittedName>
</protein>
<evidence type="ECO:0000256" key="1">
    <source>
        <dbReference type="SAM" id="Coils"/>
    </source>
</evidence>
<evidence type="ECO:0000313" key="2">
    <source>
        <dbReference type="EMBL" id="MBC5681468.1"/>
    </source>
</evidence>
<proteinExistence type="predicted"/>
<keyword evidence="1" id="KW-0175">Coiled coil</keyword>
<dbReference type="RefSeq" id="WP_186837231.1">
    <property type="nucleotide sequence ID" value="NZ_JACOPD010000008.1"/>
</dbReference>
<accession>A0ABR7G367</accession>
<name>A0ABR7G367_9FIRM</name>
<sequence>MEENEKLHKIRVELEKAKKEKKQAERQIVRAENRLKYRENLSRKARTHRLIVLGAVMEQYFPELKELSEVQLGQMMEHLDINALHGAFNKALVNSRQEDC</sequence>
<evidence type="ECO:0000313" key="3">
    <source>
        <dbReference type="Proteomes" id="UP000628463"/>
    </source>
</evidence>
<comment type="caution">
    <text evidence="2">The sequence shown here is derived from an EMBL/GenBank/DDBJ whole genome shotgun (WGS) entry which is preliminary data.</text>
</comment>
<reference evidence="2 3" key="1">
    <citation type="submission" date="2020-08" db="EMBL/GenBank/DDBJ databases">
        <title>Genome public.</title>
        <authorList>
            <person name="Liu C."/>
            <person name="Sun Q."/>
        </authorList>
    </citation>
    <scope>NUCLEOTIDE SEQUENCE [LARGE SCALE GENOMIC DNA]</scope>
    <source>
        <strain evidence="2 3">NSJ-43</strain>
    </source>
</reference>
<feature type="coiled-coil region" evidence="1">
    <location>
        <begin position="4"/>
        <end position="41"/>
    </location>
</feature>
<organism evidence="2 3">
    <name type="scientific">Lachnospira hominis</name>
    <name type="common">ex Liu et al. 2021</name>
    <dbReference type="NCBI Taxonomy" id="2763051"/>
    <lineage>
        <taxon>Bacteria</taxon>
        <taxon>Bacillati</taxon>
        <taxon>Bacillota</taxon>
        <taxon>Clostridia</taxon>
        <taxon>Lachnospirales</taxon>
        <taxon>Lachnospiraceae</taxon>
        <taxon>Lachnospira</taxon>
    </lineage>
</organism>
<gene>
    <name evidence="2" type="ORF">H8S01_10930</name>
</gene>
<dbReference type="EMBL" id="JACOPD010000008">
    <property type="protein sequence ID" value="MBC5681468.1"/>
    <property type="molecule type" value="Genomic_DNA"/>
</dbReference>
<dbReference type="Pfam" id="PF12958">
    <property type="entry name" value="DUF3847"/>
    <property type="match status" value="1"/>
</dbReference>
<dbReference type="InterPro" id="IPR024215">
    <property type="entry name" value="DUF3847"/>
</dbReference>
<dbReference type="Proteomes" id="UP000628463">
    <property type="component" value="Unassembled WGS sequence"/>
</dbReference>